<dbReference type="KEGG" id="cvn:111100375"/>
<dbReference type="AlphaFoldDB" id="A0A8B8A8S4"/>
<dbReference type="Gene3D" id="2.60.120.820">
    <property type="entry name" value="PHR domain"/>
    <property type="match status" value="1"/>
</dbReference>
<sequence length="454" mass="52506">MDNYAWQCDKDLPDCMNYVFSNRLFSDVTILVGSNADREEVHAHKLVLMARSPVFHACFKGPLAVKEQLVITDIEKGDFEEFLRWDRYDVCQSLGPWWLDGFLYTDSITFSMENVTSILYCSRKYCVDKLTSRCEEFMENKIDAENVFGIIEEAHNFGLTNLRDKCVKFLVQNTKESLLSESFTYICRECVRTVLTMDSLSISEEMLFEHTLRWAEAECKRRNIPNTDRNKRHVLGDNVTLIRFPAMSSSYFQQKVASGEFLGADEVIDVFLHNFSKDDGESRVSTFFEVSSRSYQPVLRFRKTLRERQSTDDKNDIAFESSIPAILHGLCVYTPKEDSEIQVVSIEVFDHRKSSIASVDNHYFEHSVRKIHDVFLPQAIRLVPNKRYTISTRNSYSVKSFYGSRGKQTVQFRKGVISFYNAALTETSDSEDDWNWYRANTTVDKGQIAGLLLS</sequence>
<comment type="subcellular location">
    <subcellularLocation>
        <location evidence="1">Cytoplasm</location>
    </subcellularLocation>
</comment>
<dbReference type="InterPro" id="IPR011333">
    <property type="entry name" value="SKP1/BTB/POZ_sf"/>
</dbReference>
<gene>
    <name evidence="5 6 7 8 9 10 11 12" type="primary">LOC111100375</name>
</gene>
<feature type="domain" description="BTB" evidence="3">
    <location>
        <begin position="26"/>
        <end position="85"/>
    </location>
</feature>
<protein>
    <submittedName>
        <fullName evidence="5 6">BTB/POZ domain-containing protein 1-like isoform X1</fullName>
    </submittedName>
</protein>
<dbReference type="Pfam" id="PF08005">
    <property type="entry name" value="PHR"/>
    <property type="match status" value="1"/>
</dbReference>
<dbReference type="PROSITE" id="PS50097">
    <property type="entry name" value="BTB"/>
    <property type="match status" value="1"/>
</dbReference>
<dbReference type="RefSeq" id="XP_022287863.1">
    <property type="nucleotide sequence ID" value="XM_022432155.1"/>
</dbReference>
<evidence type="ECO:0000313" key="12">
    <source>
        <dbReference type="RefSeq" id="XP_022287866.1"/>
    </source>
</evidence>
<evidence type="ECO:0000313" key="5">
    <source>
        <dbReference type="RefSeq" id="XP_022287858.1"/>
    </source>
</evidence>
<dbReference type="SMART" id="SM00225">
    <property type="entry name" value="BTB"/>
    <property type="match status" value="1"/>
</dbReference>
<dbReference type="InterPro" id="IPR038648">
    <property type="entry name" value="PHR_sf"/>
</dbReference>
<dbReference type="InterPro" id="IPR012983">
    <property type="entry name" value="PHR"/>
</dbReference>
<dbReference type="SUPFAM" id="SSF54695">
    <property type="entry name" value="POZ domain"/>
    <property type="match status" value="1"/>
</dbReference>
<evidence type="ECO:0000313" key="4">
    <source>
        <dbReference type="Proteomes" id="UP000694844"/>
    </source>
</evidence>
<evidence type="ECO:0000313" key="8">
    <source>
        <dbReference type="RefSeq" id="XP_022287862.1"/>
    </source>
</evidence>
<evidence type="ECO:0000256" key="2">
    <source>
        <dbReference type="ARBA" id="ARBA00022490"/>
    </source>
</evidence>
<dbReference type="Gene3D" id="3.30.710.10">
    <property type="entry name" value="Potassium Channel Kv1.1, Chain A"/>
    <property type="match status" value="1"/>
</dbReference>
<proteinExistence type="predicted"/>
<evidence type="ECO:0000313" key="9">
    <source>
        <dbReference type="RefSeq" id="XP_022287863.1"/>
    </source>
</evidence>
<dbReference type="RefSeq" id="XP_022287862.1">
    <property type="nucleotide sequence ID" value="XM_022432154.1"/>
</dbReference>
<dbReference type="RefSeq" id="XP_022287866.1">
    <property type="nucleotide sequence ID" value="XM_022432158.1"/>
</dbReference>
<dbReference type="GeneID" id="111100375"/>
<organism evidence="4 8">
    <name type="scientific">Crassostrea virginica</name>
    <name type="common">Eastern oyster</name>
    <dbReference type="NCBI Taxonomy" id="6565"/>
    <lineage>
        <taxon>Eukaryota</taxon>
        <taxon>Metazoa</taxon>
        <taxon>Spiralia</taxon>
        <taxon>Lophotrochozoa</taxon>
        <taxon>Mollusca</taxon>
        <taxon>Bivalvia</taxon>
        <taxon>Autobranchia</taxon>
        <taxon>Pteriomorphia</taxon>
        <taxon>Ostreida</taxon>
        <taxon>Ostreoidea</taxon>
        <taxon>Ostreidae</taxon>
        <taxon>Crassostrea</taxon>
    </lineage>
</organism>
<dbReference type="Pfam" id="PF07707">
    <property type="entry name" value="BACK"/>
    <property type="match status" value="1"/>
</dbReference>
<evidence type="ECO:0000313" key="7">
    <source>
        <dbReference type="RefSeq" id="XP_022287861.1"/>
    </source>
</evidence>
<dbReference type="Gene3D" id="1.25.40.420">
    <property type="match status" value="1"/>
</dbReference>
<dbReference type="InterPro" id="IPR011705">
    <property type="entry name" value="BACK"/>
</dbReference>
<name>A0A8B8A8S4_CRAVI</name>
<keyword evidence="4" id="KW-1185">Reference proteome</keyword>
<accession>A0A8B8A8S4</accession>
<reference evidence="5 6" key="1">
    <citation type="submission" date="2025-04" db="UniProtKB">
        <authorList>
            <consortium name="RefSeq"/>
        </authorList>
    </citation>
    <scope>IDENTIFICATION</scope>
    <source>
        <tissue evidence="5 6">Whole sample</tissue>
    </source>
</reference>
<dbReference type="RefSeq" id="XP_022287861.1">
    <property type="nucleotide sequence ID" value="XM_022432153.1"/>
</dbReference>
<dbReference type="OrthoDB" id="9979965at2759"/>
<dbReference type="PANTHER" id="PTHR45774">
    <property type="entry name" value="BTB/POZ DOMAIN-CONTAINING"/>
    <property type="match status" value="1"/>
</dbReference>
<dbReference type="RefSeq" id="XP_022287864.1">
    <property type="nucleotide sequence ID" value="XM_022432156.1"/>
</dbReference>
<dbReference type="PANTHER" id="PTHR45774:SF3">
    <property type="entry name" value="BTB (POZ) DOMAIN-CONTAINING 2B-RELATED"/>
    <property type="match status" value="1"/>
</dbReference>
<dbReference type="RefSeq" id="XP_022287858.1">
    <property type="nucleotide sequence ID" value="XM_022432150.1"/>
</dbReference>
<evidence type="ECO:0000313" key="6">
    <source>
        <dbReference type="RefSeq" id="XP_022287859.1"/>
    </source>
</evidence>
<evidence type="ECO:0000259" key="3">
    <source>
        <dbReference type="PROSITE" id="PS50097"/>
    </source>
</evidence>
<dbReference type="RefSeq" id="XP_022287859.1">
    <property type="nucleotide sequence ID" value="XM_022432151.1"/>
</dbReference>
<dbReference type="Proteomes" id="UP000694844">
    <property type="component" value="Chromosome 6"/>
</dbReference>
<dbReference type="RefSeq" id="XP_022287865.1">
    <property type="nucleotide sequence ID" value="XM_022432157.1"/>
</dbReference>
<dbReference type="GO" id="GO:0005737">
    <property type="term" value="C:cytoplasm"/>
    <property type="evidence" value="ECO:0007669"/>
    <property type="project" value="UniProtKB-SubCell"/>
</dbReference>
<dbReference type="SMART" id="SM00875">
    <property type="entry name" value="BACK"/>
    <property type="match status" value="1"/>
</dbReference>
<dbReference type="Pfam" id="PF00651">
    <property type="entry name" value="BTB"/>
    <property type="match status" value="1"/>
</dbReference>
<evidence type="ECO:0000256" key="1">
    <source>
        <dbReference type="ARBA" id="ARBA00004496"/>
    </source>
</evidence>
<dbReference type="InterPro" id="IPR000210">
    <property type="entry name" value="BTB/POZ_dom"/>
</dbReference>
<evidence type="ECO:0000313" key="11">
    <source>
        <dbReference type="RefSeq" id="XP_022287865.1"/>
    </source>
</evidence>
<keyword evidence="2" id="KW-0963">Cytoplasm</keyword>
<evidence type="ECO:0000313" key="10">
    <source>
        <dbReference type="RefSeq" id="XP_022287864.1"/>
    </source>
</evidence>